<proteinExistence type="inferred from homology"/>
<dbReference type="Proteomes" id="UP000662873">
    <property type="component" value="Chromosome"/>
</dbReference>
<feature type="transmembrane region" description="Helical" evidence="7">
    <location>
        <begin position="7"/>
        <end position="29"/>
    </location>
</feature>
<feature type="transmembrane region" description="Helical" evidence="7">
    <location>
        <begin position="179"/>
        <end position="204"/>
    </location>
</feature>
<feature type="transmembrane region" description="Helical" evidence="7">
    <location>
        <begin position="239"/>
        <end position="260"/>
    </location>
</feature>
<keyword evidence="4 7" id="KW-0812">Transmembrane</keyword>
<evidence type="ECO:0000256" key="1">
    <source>
        <dbReference type="ARBA" id="ARBA00004651"/>
    </source>
</evidence>
<evidence type="ECO:0000256" key="7">
    <source>
        <dbReference type="RuleBase" id="RU363032"/>
    </source>
</evidence>
<evidence type="ECO:0000313" key="10">
    <source>
        <dbReference type="Proteomes" id="UP000662873"/>
    </source>
</evidence>
<dbReference type="CDD" id="cd06261">
    <property type="entry name" value="TM_PBP2"/>
    <property type="match status" value="1"/>
</dbReference>
<name>A0A809RWI1_9BACT</name>
<evidence type="ECO:0000256" key="4">
    <source>
        <dbReference type="ARBA" id="ARBA00022692"/>
    </source>
</evidence>
<dbReference type="AlphaFoldDB" id="A0A809RWI1"/>
<dbReference type="GO" id="GO:0055085">
    <property type="term" value="P:transmembrane transport"/>
    <property type="evidence" value="ECO:0007669"/>
    <property type="project" value="InterPro"/>
</dbReference>
<evidence type="ECO:0000256" key="5">
    <source>
        <dbReference type="ARBA" id="ARBA00022989"/>
    </source>
</evidence>
<evidence type="ECO:0000256" key="2">
    <source>
        <dbReference type="ARBA" id="ARBA00022448"/>
    </source>
</evidence>
<sequence>MEAVTALVGRAFVVLFALTVLLPFFWVIYTSFKSGHEITSSPWGIPATLRWENFSNAWQKASIGQYFLNSFLVTIATLAILIPIGAMAAYVLARYPFRGSQVLYGTFLSGMMFPIFLTIVPLFFLMNDLGLMDTLTGLVAVYVAFSLPFTVFVLTGFFQTLPDDLAEAAMIDGCGDARVFWKVMLPLARPGLVVVGIFNAIGLWNEYSLALVLIPSEENRTLPLGIANLVMVQHYQSDWGALFAGLVIVMIPVMVLYWLFRDKIHETMLAGAIKG</sequence>
<keyword evidence="5 7" id="KW-1133">Transmembrane helix</keyword>
<keyword evidence="3" id="KW-1003">Cell membrane</keyword>
<protein>
    <submittedName>
        <fullName evidence="9">Sugar ABC transporter permease</fullName>
    </submittedName>
</protein>
<dbReference type="PANTHER" id="PTHR32243">
    <property type="entry name" value="MALTOSE TRANSPORT SYSTEM PERMEASE-RELATED"/>
    <property type="match status" value="1"/>
</dbReference>
<evidence type="ECO:0000256" key="6">
    <source>
        <dbReference type="ARBA" id="ARBA00023136"/>
    </source>
</evidence>
<dbReference type="GO" id="GO:0005886">
    <property type="term" value="C:plasma membrane"/>
    <property type="evidence" value="ECO:0007669"/>
    <property type="project" value="UniProtKB-SubCell"/>
</dbReference>
<keyword evidence="6 7" id="KW-0472">Membrane</keyword>
<dbReference type="KEGG" id="npy:NPRO_18270"/>
<dbReference type="SUPFAM" id="SSF161098">
    <property type="entry name" value="MetI-like"/>
    <property type="match status" value="1"/>
</dbReference>
<feature type="transmembrane region" description="Helical" evidence="7">
    <location>
        <begin position="138"/>
        <end position="158"/>
    </location>
</feature>
<feature type="domain" description="ABC transmembrane type-1" evidence="8">
    <location>
        <begin position="67"/>
        <end position="260"/>
    </location>
</feature>
<evidence type="ECO:0000313" key="9">
    <source>
        <dbReference type="EMBL" id="BBO24232.1"/>
    </source>
</evidence>
<dbReference type="PROSITE" id="PS50928">
    <property type="entry name" value="ABC_TM1"/>
    <property type="match status" value="1"/>
</dbReference>
<dbReference type="InterPro" id="IPR035906">
    <property type="entry name" value="MetI-like_sf"/>
</dbReference>
<feature type="transmembrane region" description="Helical" evidence="7">
    <location>
        <begin position="66"/>
        <end position="90"/>
    </location>
</feature>
<organism evidence="9 10">
    <name type="scientific">Candidatus Nitrosymbiomonas proteolyticus</name>
    <dbReference type="NCBI Taxonomy" id="2608984"/>
    <lineage>
        <taxon>Bacteria</taxon>
        <taxon>Bacillati</taxon>
        <taxon>Armatimonadota</taxon>
        <taxon>Armatimonadota incertae sedis</taxon>
        <taxon>Candidatus Nitrosymbiomonas</taxon>
    </lineage>
</organism>
<dbReference type="PANTHER" id="PTHR32243:SF24">
    <property type="entry name" value="DIACETYLCHITOBIOSE UPTAKE SYSTEM PERMEASE PROTEIN NGCG"/>
    <property type="match status" value="1"/>
</dbReference>
<accession>A0A809RWI1</accession>
<dbReference type="EMBL" id="AP021858">
    <property type="protein sequence ID" value="BBO24232.1"/>
    <property type="molecule type" value="Genomic_DNA"/>
</dbReference>
<evidence type="ECO:0000259" key="8">
    <source>
        <dbReference type="PROSITE" id="PS50928"/>
    </source>
</evidence>
<reference evidence="9" key="1">
    <citation type="journal article" name="DNA Res.">
        <title>The physiological potential of anammox bacteria as revealed by their core genome structure.</title>
        <authorList>
            <person name="Okubo T."/>
            <person name="Toyoda A."/>
            <person name="Fukuhara K."/>
            <person name="Uchiyama I."/>
            <person name="Harigaya Y."/>
            <person name="Kuroiwa M."/>
            <person name="Suzuki T."/>
            <person name="Murakami Y."/>
            <person name="Suwa Y."/>
            <person name="Takami H."/>
        </authorList>
    </citation>
    <scope>NUCLEOTIDE SEQUENCE</scope>
    <source>
        <strain evidence="9">317325-2</strain>
    </source>
</reference>
<dbReference type="InterPro" id="IPR050901">
    <property type="entry name" value="BP-dep_ABC_trans_perm"/>
</dbReference>
<keyword evidence="2 7" id="KW-0813">Transport</keyword>
<gene>
    <name evidence="9" type="ORF">NPRO_18270</name>
</gene>
<dbReference type="Gene3D" id="1.10.3720.10">
    <property type="entry name" value="MetI-like"/>
    <property type="match status" value="1"/>
</dbReference>
<feature type="transmembrane region" description="Helical" evidence="7">
    <location>
        <begin position="102"/>
        <end position="126"/>
    </location>
</feature>
<evidence type="ECO:0000256" key="3">
    <source>
        <dbReference type="ARBA" id="ARBA00022475"/>
    </source>
</evidence>
<dbReference type="InterPro" id="IPR000515">
    <property type="entry name" value="MetI-like"/>
</dbReference>
<dbReference type="Pfam" id="PF00528">
    <property type="entry name" value="BPD_transp_1"/>
    <property type="match status" value="1"/>
</dbReference>
<comment type="subcellular location">
    <subcellularLocation>
        <location evidence="1 7">Cell membrane</location>
        <topology evidence="1 7">Multi-pass membrane protein</topology>
    </subcellularLocation>
</comment>
<comment type="similarity">
    <text evidence="7">Belongs to the binding-protein-dependent transport system permease family.</text>
</comment>